<evidence type="ECO:0000256" key="2">
    <source>
        <dbReference type="ARBA" id="ARBA00022475"/>
    </source>
</evidence>
<keyword evidence="4 6" id="KW-1133">Transmembrane helix</keyword>
<dbReference type="PATRIC" id="fig|279058.17.peg.1739"/>
<feature type="transmembrane region" description="Helical" evidence="6">
    <location>
        <begin position="36"/>
        <end position="55"/>
    </location>
</feature>
<evidence type="ECO:0000313" key="9">
    <source>
        <dbReference type="Proteomes" id="UP000071778"/>
    </source>
</evidence>
<protein>
    <submittedName>
        <fullName evidence="8">Major Facilitator Superfamily protein</fullName>
    </submittedName>
</protein>
<dbReference type="EMBL" id="CP013235">
    <property type="protein sequence ID" value="AMP09410.1"/>
    <property type="molecule type" value="Genomic_DNA"/>
</dbReference>
<dbReference type="Gene3D" id="1.20.1250.20">
    <property type="entry name" value="MFS general substrate transporter like domains"/>
    <property type="match status" value="1"/>
</dbReference>
<dbReference type="GO" id="GO:0005886">
    <property type="term" value="C:plasma membrane"/>
    <property type="evidence" value="ECO:0007669"/>
    <property type="project" value="UniProtKB-SubCell"/>
</dbReference>
<feature type="transmembrane region" description="Helical" evidence="6">
    <location>
        <begin position="75"/>
        <end position="96"/>
    </location>
</feature>
<evidence type="ECO:0000256" key="6">
    <source>
        <dbReference type="SAM" id="Phobius"/>
    </source>
</evidence>
<dbReference type="Pfam" id="PF07690">
    <property type="entry name" value="MFS_1"/>
    <property type="match status" value="1"/>
</dbReference>
<evidence type="ECO:0000259" key="7">
    <source>
        <dbReference type="PROSITE" id="PS50850"/>
    </source>
</evidence>
<keyword evidence="2" id="KW-1003">Cell membrane</keyword>
<dbReference type="SUPFAM" id="SSF103473">
    <property type="entry name" value="MFS general substrate transporter"/>
    <property type="match status" value="1"/>
</dbReference>
<evidence type="ECO:0000256" key="5">
    <source>
        <dbReference type="ARBA" id="ARBA00023136"/>
    </source>
</evidence>
<feature type="domain" description="Major facilitator superfamily (MFS) profile" evidence="7">
    <location>
        <begin position="38"/>
        <end position="412"/>
    </location>
</feature>
<keyword evidence="5 6" id="KW-0472">Membrane</keyword>
<feature type="transmembrane region" description="Helical" evidence="6">
    <location>
        <begin position="301"/>
        <end position="319"/>
    </location>
</feature>
<evidence type="ECO:0000313" key="8">
    <source>
        <dbReference type="EMBL" id="AMP09410.1"/>
    </source>
</evidence>
<organism evidence="8 9">
    <name type="scientific">Collimonas arenae</name>
    <dbReference type="NCBI Taxonomy" id="279058"/>
    <lineage>
        <taxon>Bacteria</taxon>
        <taxon>Pseudomonadati</taxon>
        <taxon>Pseudomonadota</taxon>
        <taxon>Betaproteobacteria</taxon>
        <taxon>Burkholderiales</taxon>
        <taxon>Oxalobacteraceae</taxon>
        <taxon>Collimonas</taxon>
    </lineage>
</organism>
<dbReference type="InterPro" id="IPR036259">
    <property type="entry name" value="MFS_trans_sf"/>
</dbReference>
<name>A0A127QH91_9BURK</name>
<dbReference type="CDD" id="cd17324">
    <property type="entry name" value="MFS_NepI_like"/>
    <property type="match status" value="1"/>
</dbReference>
<dbReference type="PANTHER" id="PTHR43124">
    <property type="entry name" value="PURINE EFFLUX PUMP PBUE"/>
    <property type="match status" value="1"/>
</dbReference>
<sequence>MEKNLAVVRTQVSPQNDALLDMPSPLGNASSPLRSWLSVVAVAIGAFAFVTTEFLPVGLLPQIAHDLGVSPGTAGLMVTTPGVIAAISAPGLMLGAGRINRRLILLALSVLLLASNLVSAMAPGFGTMLLGRALLGAALGGFWTLALATSARLVHEEHAAKATAMILTGVTFATVIGVPLGTFISTLASWRASFFATGLLAAVALAAQALLLPSLPSKAAIRFSDLRALLSRANTRKSLLMVALVFGAHFSAYTYVTPFLTQNAGFGISTVTSVLLGFGIVGFISNFVVSTTVGRNLQLSLLAVVTVLMVALLTLPLLHASQAGVIVMVLAWGVAFGAIPLCLSIWLQLSSPDLPEAGSALFVSIVQVAIAVGSSTGGVVVDSLGIPSTLWLGGILAVASLAVIASFGINNQKLSEILSQ</sequence>
<dbReference type="AlphaFoldDB" id="A0A127QH91"/>
<feature type="transmembrane region" description="Helical" evidence="6">
    <location>
        <begin position="390"/>
        <end position="409"/>
    </location>
</feature>
<keyword evidence="3 6" id="KW-0812">Transmembrane</keyword>
<evidence type="ECO:0000256" key="1">
    <source>
        <dbReference type="ARBA" id="ARBA00004651"/>
    </source>
</evidence>
<proteinExistence type="predicted"/>
<dbReference type="InterPro" id="IPR050189">
    <property type="entry name" value="MFS_Efflux_Transporters"/>
</dbReference>
<reference evidence="8 9" key="1">
    <citation type="submission" date="2015-11" db="EMBL/GenBank/DDBJ databases">
        <title>Exploring the genomic traits of fungus-feeding bacterial genus Collimonas.</title>
        <authorList>
            <person name="Song C."/>
            <person name="Schmidt R."/>
            <person name="de Jager V."/>
            <person name="Krzyzanowska D."/>
            <person name="Jongedijk E."/>
            <person name="Cankar K."/>
            <person name="Beekwilder J."/>
            <person name="van Veen A."/>
            <person name="de Boer W."/>
            <person name="van Veen J.A."/>
            <person name="Garbeva P."/>
        </authorList>
    </citation>
    <scope>NUCLEOTIDE SEQUENCE [LARGE SCALE GENOMIC DNA]</scope>
    <source>
        <strain evidence="8 9">Ter282</strain>
    </source>
</reference>
<accession>A0A127QH91</accession>
<dbReference type="InterPro" id="IPR020846">
    <property type="entry name" value="MFS_dom"/>
</dbReference>
<feature type="transmembrane region" description="Helical" evidence="6">
    <location>
        <begin position="103"/>
        <end position="122"/>
    </location>
</feature>
<dbReference type="PANTHER" id="PTHR43124:SF3">
    <property type="entry name" value="CHLORAMPHENICOL EFFLUX PUMP RV0191"/>
    <property type="match status" value="1"/>
</dbReference>
<feature type="transmembrane region" description="Helical" evidence="6">
    <location>
        <begin position="166"/>
        <end position="188"/>
    </location>
</feature>
<keyword evidence="9" id="KW-1185">Reference proteome</keyword>
<feature type="transmembrane region" description="Helical" evidence="6">
    <location>
        <begin position="194"/>
        <end position="217"/>
    </location>
</feature>
<dbReference type="PROSITE" id="PS50850">
    <property type="entry name" value="MFS"/>
    <property type="match status" value="1"/>
</dbReference>
<evidence type="ECO:0000256" key="4">
    <source>
        <dbReference type="ARBA" id="ARBA00022989"/>
    </source>
</evidence>
<dbReference type="Proteomes" id="UP000071778">
    <property type="component" value="Chromosome"/>
</dbReference>
<feature type="transmembrane region" description="Helical" evidence="6">
    <location>
        <begin position="134"/>
        <end position="154"/>
    </location>
</feature>
<dbReference type="GO" id="GO:0022857">
    <property type="term" value="F:transmembrane transporter activity"/>
    <property type="evidence" value="ECO:0007669"/>
    <property type="project" value="InterPro"/>
</dbReference>
<evidence type="ECO:0000256" key="3">
    <source>
        <dbReference type="ARBA" id="ARBA00022692"/>
    </source>
</evidence>
<gene>
    <name evidence="8" type="ORF">CAter282_1628</name>
</gene>
<dbReference type="RefSeq" id="WP_061532956.1">
    <property type="nucleotide sequence ID" value="NZ_CP013233.1"/>
</dbReference>
<feature type="transmembrane region" description="Helical" evidence="6">
    <location>
        <begin position="325"/>
        <end position="347"/>
    </location>
</feature>
<feature type="transmembrane region" description="Helical" evidence="6">
    <location>
        <begin position="238"/>
        <end position="256"/>
    </location>
</feature>
<dbReference type="InterPro" id="IPR011701">
    <property type="entry name" value="MFS"/>
</dbReference>
<feature type="transmembrane region" description="Helical" evidence="6">
    <location>
        <begin position="268"/>
        <end position="289"/>
    </location>
</feature>
<comment type="subcellular location">
    <subcellularLocation>
        <location evidence="1">Cell membrane</location>
        <topology evidence="1">Multi-pass membrane protein</topology>
    </subcellularLocation>
</comment>
<feature type="transmembrane region" description="Helical" evidence="6">
    <location>
        <begin position="359"/>
        <end position="378"/>
    </location>
</feature>
<dbReference type="OrthoDB" id="9812189at2"/>